<dbReference type="AlphaFoldDB" id="A0A1F7YSS5"/>
<evidence type="ECO:0000313" key="3">
    <source>
        <dbReference type="Proteomes" id="UP000177263"/>
    </source>
</evidence>
<dbReference type="InterPro" id="IPR023346">
    <property type="entry name" value="Lysozyme-like_dom_sf"/>
</dbReference>
<organism evidence="2 3">
    <name type="scientific">Candidatus Woesebacteria bacterium RIFCSPHIGHO2_01_FULL_41_10</name>
    <dbReference type="NCBI Taxonomy" id="1802500"/>
    <lineage>
        <taxon>Bacteria</taxon>
        <taxon>Candidatus Woeseibacteriota</taxon>
    </lineage>
</organism>
<feature type="domain" description="Transglycosylase SLT" evidence="1">
    <location>
        <begin position="4"/>
        <end position="78"/>
    </location>
</feature>
<comment type="caution">
    <text evidence="2">The sequence shown here is derived from an EMBL/GenBank/DDBJ whole genome shotgun (WGS) entry which is preliminary data.</text>
</comment>
<gene>
    <name evidence="2" type="ORF">A2801_00525</name>
</gene>
<dbReference type="InterPro" id="IPR008258">
    <property type="entry name" value="Transglycosylase_SLT_dom_1"/>
</dbReference>
<dbReference type="SUPFAM" id="SSF53955">
    <property type="entry name" value="Lysozyme-like"/>
    <property type="match status" value="1"/>
</dbReference>
<dbReference type="Gene3D" id="1.10.530.10">
    <property type="match status" value="1"/>
</dbReference>
<evidence type="ECO:0000313" key="2">
    <source>
        <dbReference type="EMBL" id="OGM29989.1"/>
    </source>
</evidence>
<protein>
    <recommendedName>
        <fullName evidence="1">Transglycosylase SLT domain-containing protein</fullName>
    </recommendedName>
</protein>
<dbReference type="STRING" id="1802500.A2801_00525"/>
<dbReference type="Pfam" id="PF01464">
    <property type="entry name" value="SLT"/>
    <property type="match status" value="1"/>
</dbReference>
<proteinExistence type="predicted"/>
<dbReference type="EMBL" id="MGGM01000006">
    <property type="protein sequence ID" value="OGM29989.1"/>
    <property type="molecule type" value="Genomic_DNA"/>
</dbReference>
<name>A0A1F7YSS5_9BACT</name>
<dbReference type="Proteomes" id="UP000177263">
    <property type="component" value="Unassembled WGS sequence"/>
</dbReference>
<evidence type="ECO:0000259" key="1">
    <source>
        <dbReference type="Pfam" id="PF01464"/>
    </source>
</evidence>
<sequence>MEPLFAQYAGQYGVDKNILERLANCESHFNPNAVSGDYLGMFQFSTSTWQTYRSHMGLDTNPSLRTNIEESIKTASYVVSVRGTAPWPICLN</sequence>
<accession>A0A1F7YSS5</accession>
<reference evidence="2 3" key="1">
    <citation type="journal article" date="2016" name="Nat. Commun.">
        <title>Thousands of microbial genomes shed light on interconnected biogeochemical processes in an aquifer system.</title>
        <authorList>
            <person name="Anantharaman K."/>
            <person name="Brown C.T."/>
            <person name="Hug L.A."/>
            <person name="Sharon I."/>
            <person name="Castelle C.J."/>
            <person name="Probst A.J."/>
            <person name="Thomas B.C."/>
            <person name="Singh A."/>
            <person name="Wilkins M.J."/>
            <person name="Karaoz U."/>
            <person name="Brodie E.L."/>
            <person name="Williams K.H."/>
            <person name="Hubbard S.S."/>
            <person name="Banfield J.F."/>
        </authorList>
    </citation>
    <scope>NUCLEOTIDE SEQUENCE [LARGE SCALE GENOMIC DNA]</scope>
</reference>